<keyword evidence="3" id="KW-0325">Glycoprotein</keyword>
<dbReference type="Gene3D" id="2.120.10.30">
    <property type="entry name" value="TolB, C-terminal domain"/>
    <property type="match status" value="1"/>
</dbReference>
<evidence type="ECO:0000313" key="5">
    <source>
        <dbReference type="EMBL" id="TDF89443.1"/>
    </source>
</evidence>
<evidence type="ECO:0000256" key="4">
    <source>
        <dbReference type="PROSITE-ProRule" id="PRU00504"/>
    </source>
</evidence>
<gene>
    <name evidence="5" type="ORF">E1757_34820</name>
</gene>
<dbReference type="OrthoDB" id="9799230at2"/>
<evidence type="ECO:0008006" key="7">
    <source>
        <dbReference type="Google" id="ProtNLM"/>
    </source>
</evidence>
<dbReference type="Proteomes" id="UP000295636">
    <property type="component" value="Unassembled WGS sequence"/>
</dbReference>
<feature type="repeat" description="NHL" evidence="4">
    <location>
        <begin position="172"/>
        <end position="218"/>
    </location>
</feature>
<dbReference type="SUPFAM" id="SSF101898">
    <property type="entry name" value="NHL repeat"/>
    <property type="match status" value="1"/>
</dbReference>
<name>A0A4R5K6C4_9BACL</name>
<reference evidence="5 6" key="1">
    <citation type="submission" date="2019-03" db="EMBL/GenBank/DDBJ databases">
        <title>This is whole genome sequence of Paenibacillus sp MS74 strain.</title>
        <authorList>
            <person name="Trinh H.N."/>
        </authorList>
    </citation>
    <scope>NUCLEOTIDE SEQUENCE [LARGE SCALE GENOMIC DNA]</scope>
    <source>
        <strain evidence="5 6">MS74</strain>
    </source>
</reference>
<organism evidence="5 6">
    <name type="scientific">Paenibacillus piri</name>
    <dbReference type="NCBI Taxonomy" id="2547395"/>
    <lineage>
        <taxon>Bacteria</taxon>
        <taxon>Bacillati</taxon>
        <taxon>Bacillota</taxon>
        <taxon>Bacilli</taxon>
        <taxon>Bacillales</taxon>
        <taxon>Paenibacillaceae</taxon>
        <taxon>Paenibacillus</taxon>
    </lineage>
</organism>
<feature type="repeat" description="NHL" evidence="4">
    <location>
        <begin position="140"/>
        <end position="168"/>
    </location>
</feature>
<evidence type="ECO:0000256" key="2">
    <source>
        <dbReference type="ARBA" id="ARBA00022737"/>
    </source>
</evidence>
<keyword evidence="1" id="KW-0732">Signal</keyword>
<dbReference type="InterPro" id="IPR011042">
    <property type="entry name" value="6-blade_b-propeller_TolB-like"/>
</dbReference>
<evidence type="ECO:0000256" key="3">
    <source>
        <dbReference type="ARBA" id="ARBA00023180"/>
    </source>
</evidence>
<sequence>MTGVHQCKFGKKGGNEMFVGNGSHVYEVAEGWAKVPPHVTLGYTHGIVVDARDQVYVFHTGKPSVLIFDPDGNFLRGWGDEFEGGAHGFYLHRENGEEFLYVTDTQRRLMVKLTTDGRPVLTIRTPDLPNVYDADRKFVPTDVCVAPNGDIYVTDGYGQNWIHQYAADGSYMRFFGGTGSEPGKLKCPHGISIDLRRGEPELYVADRGNFRMQVFTLNGEHKRFIVDDMDMPCSFYYDGDEMFFPDLHSRVTIFDKNNRLIVHLGEDQQAYKQQGWPNLPHDYFRPNKFSSPHGVCVDSRHNVYIAEWTQFGRLTKLIRT</sequence>
<proteinExistence type="predicted"/>
<comment type="caution">
    <text evidence="5">The sequence shown here is derived from an EMBL/GenBank/DDBJ whole genome shotgun (WGS) entry which is preliminary data.</text>
</comment>
<evidence type="ECO:0000256" key="1">
    <source>
        <dbReference type="ARBA" id="ARBA00022729"/>
    </source>
</evidence>
<dbReference type="InterPro" id="IPR001258">
    <property type="entry name" value="NHL_repeat"/>
</dbReference>
<dbReference type="AlphaFoldDB" id="A0A4R5K6C4"/>
<dbReference type="PROSITE" id="PS51125">
    <property type="entry name" value="NHL"/>
    <property type="match status" value="2"/>
</dbReference>
<accession>A0A4R5K6C4</accession>
<dbReference type="EMBL" id="SMRT01000037">
    <property type="protein sequence ID" value="TDF89443.1"/>
    <property type="molecule type" value="Genomic_DNA"/>
</dbReference>
<evidence type="ECO:0000313" key="6">
    <source>
        <dbReference type="Proteomes" id="UP000295636"/>
    </source>
</evidence>
<dbReference type="Pfam" id="PF01436">
    <property type="entry name" value="NHL"/>
    <property type="match status" value="1"/>
</dbReference>
<keyword evidence="6" id="KW-1185">Reference proteome</keyword>
<keyword evidence="2" id="KW-0677">Repeat</keyword>
<protein>
    <recommendedName>
        <fullName evidence="7">6-bladed beta-propeller</fullName>
    </recommendedName>
</protein>
<dbReference type="PANTHER" id="PTHR10680">
    <property type="entry name" value="PEPTIDYL-GLYCINE ALPHA-AMIDATING MONOOXYGENASE"/>
    <property type="match status" value="1"/>
</dbReference>